<dbReference type="Gene3D" id="3.40.50.720">
    <property type="entry name" value="NAD(P)-binding Rossmann-like Domain"/>
    <property type="match status" value="1"/>
</dbReference>
<dbReference type="PANTHER" id="PTHR43060:SF15">
    <property type="entry name" value="3-HYDROXYISOBUTYRATE DEHYDROGENASE-LIKE 1, MITOCHONDRIAL-RELATED"/>
    <property type="match status" value="1"/>
</dbReference>
<reference evidence="7 8" key="1">
    <citation type="submission" date="2019-06" db="EMBL/GenBank/DDBJ databases">
        <title>Whole genome sequence for Rhodospirillaceae sp. R148.</title>
        <authorList>
            <person name="Wang G."/>
        </authorList>
    </citation>
    <scope>NUCLEOTIDE SEQUENCE [LARGE SCALE GENOMIC DNA]</scope>
    <source>
        <strain evidence="7 8">R148</strain>
    </source>
</reference>
<keyword evidence="2" id="KW-0560">Oxidoreductase</keyword>
<comment type="similarity">
    <text evidence="1">Belongs to the HIBADH-related family.</text>
</comment>
<evidence type="ECO:0000259" key="5">
    <source>
        <dbReference type="Pfam" id="PF03446"/>
    </source>
</evidence>
<evidence type="ECO:0000256" key="2">
    <source>
        <dbReference type="ARBA" id="ARBA00023002"/>
    </source>
</evidence>
<dbReference type="InterPro" id="IPR002204">
    <property type="entry name" value="3-OH-isobutyrate_DH-rel_CS"/>
</dbReference>
<keyword evidence="3" id="KW-0520">NAD</keyword>
<proteinExistence type="inferred from homology"/>
<dbReference type="InterPro" id="IPR013328">
    <property type="entry name" value="6PGD_dom2"/>
</dbReference>
<dbReference type="GO" id="GO:0050661">
    <property type="term" value="F:NADP binding"/>
    <property type="evidence" value="ECO:0007669"/>
    <property type="project" value="InterPro"/>
</dbReference>
<evidence type="ECO:0000313" key="7">
    <source>
        <dbReference type="EMBL" id="TQV70297.1"/>
    </source>
</evidence>
<dbReference type="GO" id="GO:0016054">
    <property type="term" value="P:organic acid catabolic process"/>
    <property type="evidence" value="ECO:0007669"/>
    <property type="project" value="UniProtKB-ARBA"/>
</dbReference>
<dbReference type="PANTHER" id="PTHR43060">
    <property type="entry name" value="3-HYDROXYISOBUTYRATE DEHYDROGENASE-LIKE 1, MITOCHONDRIAL-RELATED"/>
    <property type="match status" value="1"/>
</dbReference>
<dbReference type="GO" id="GO:0016491">
    <property type="term" value="F:oxidoreductase activity"/>
    <property type="evidence" value="ECO:0007669"/>
    <property type="project" value="UniProtKB-KW"/>
</dbReference>
<dbReference type="InterPro" id="IPR008927">
    <property type="entry name" value="6-PGluconate_DH-like_C_sf"/>
</dbReference>
<dbReference type="SUPFAM" id="SSF48179">
    <property type="entry name" value="6-phosphogluconate dehydrogenase C-terminal domain-like"/>
    <property type="match status" value="1"/>
</dbReference>
<sequence length="291" mass="30481">MQVGFIGLGAMGFGMAANLLAKGFGLSVIANRNRQPVEALLALGASESKSYEELAAASDVVILCLPDSDVVERVVAVLEPELRKGQILIDTGTSSLASTAKLAGRMEAIGVSFAEAPLTGGTRQAEAGELGALVGAEDAVFERIEPVLRAFCAAVQHFGPVGAGGRAKLVNNYMVLGIAALVLEAFHAADVAGADWAKLYDVVIRGSGDSGVFRRMIGGALEDDFKGYVFSVKAAHKDLRYIAEMNKELGLATPLNKAVLDIFARAEAQGYGELMISELLRGDIRKRLGAG</sequence>
<accession>A0A545SZA3</accession>
<feature type="domain" description="6-phosphogluconate dehydrogenase NADP-binding" evidence="5">
    <location>
        <begin position="2"/>
        <end position="159"/>
    </location>
</feature>
<comment type="caution">
    <text evidence="7">The sequence shown here is derived from an EMBL/GenBank/DDBJ whole genome shotgun (WGS) entry which is preliminary data.</text>
</comment>
<name>A0A545SZA3_9PROT</name>
<dbReference type="PROSITE" id="PS00895">
    <property type="entry name" value="3_HYDROXYISOBUT_DH"/>
    <property type="match status" value="1"/>
</dbReference>
<feature type="domain" description="3-hydroxyisobutyrate dehydrogenase-like NAD-binding" evidence="6">
    <location>
        <begin position="162"/>
        <end position="281"/>
    </location>
</feature>
<dbReference type="InterPro" id="IPR029154">
    <property type="entry name" value="HIBADH-like_NADP-bd"/>
</dbReference>
<dbReference type="InterPro" id="IPR015815">
    <property type="entry name" value="HIBADH-related"/>
</dbReference>
<keyword evidence="8" id="KW-1185">Reference proteome</keyword>
<dbReference type="InterPro" id="IPR036291">
    <property type="entry name" value="NAD(P)-bd_dom_sf"/>
</dbReference>
<organism evidence="7 8">
    <name type="scientific">Denitrobaculum tricleocarpae</name>
    <dbReference type="NCBI Taxonomy" id="2591009"/>
    <lineage>
        <taxon>Bacteria</taxon>
        <taxon>Pseudomonadati</taxon>
        <taxon>Pseudomonadota</taxon>
        <taxon>Alphaproteobacteria</taxon>
        <taxon>Rhodospirillales</taxon>
        <taxon>Rhodospirillaceae</taxon>
        <taxon>Denitrobaculum</taxon>
    </lineage>
</organism>
<dbReference type="PIRSF" id="PIRSF000103">
    <property type="entry name" value="HIBADH"/>
    <property type="match status" value="1"/>
</dbReference>
<dbReference type="OrthoDB" id="9812907at2"/>
<evidence type="ECO:0000256" key="4">
    <source>
        <dbReference type="PIRSR" id="PIRSR000103-1"/>
    </source>
</evidence>
<dbReference type="InterPro" id="IPR006115">
    <property type="entry name" value="6PGDH_NADP-bd"/>
</dbReference>
<dbReference type="EMBL" id="VHSH01000017">
    <property type="protein sequence ID" value="TQV70297.1"/>
    <property type="molecule type" value="Genomic_DNA"/>
</dbReference>
<dbReference type="AlphaFoldDB" id="A0A545SZA3"/>
<dbReference type="Pfam" id="PF03446">
    <property type="entry name" value="NAD_binding_2"/>
    <property type="match status" value="1"/>
</dbReference>
<evidence type="ECO:0000256" key="3">
    <source>
        <dbReference type="ARBA" id="ARBA00023027"/>
    </source>
</evidence>
<feature type="active site" evidence="4">
    <location>
        <position position="168"/>
    </location>
</feature>
<evidence type="ECO:0000256" key="1">
    <source>
        <dbReference type="ARBA" id="ARBA00009080"/>
    </source>
</evidence>
<evidence type="ECO:0000259" key="6">
    <source>
        <dbReference type="Pfam" id="PF14833"/>
    </source>
</evidence>
<dbReference type="Gene3D" id="1.10.1040.10">
    <property type="entry name" value="N-(1-d-carboxylethyl)-l-norvaline Dehydrogenase, domain 2"/>
    <property type="match status" value="1"/>
</dbReference>
<protein>
    <submittedName>
        <fullName evidence="7">NAD(P)-dependent oxidoreductase</fullName>
    </submittedName>
</protein>
<dbReference type="Proteomes" id="UP000315252">
    <property type="component" value="Unassembled WGS sequence"/>
</dbReference>
<gene>
    <name evidence="7" type="ORF">FKG95_27900</name>
</gene>
<dbReference type="GO" id="GO:0051287">
    <property type="term" value="F:NAD binding"/>
    <property type="evidence" value="ECO:0007669"/>
    <property type="project" value="InterPro"/>
</dbReference>
<evidence type="ECO:0000313" key="8">
    <source>
        <dbReference type="Proteomes" id="UP000315252"/>
    </source>
</evidence>
<dbReference type="SUPFAM" id="SSF51735">
    <property type="entry name" value="NAD(P)-binding Rossmann-fold domains"/>
    <property type="match status" value="1"/>
</dbReference>
<dbReference type="Pfam" id="PF14833">
    <property type="entry name" value="NAD_binding_11"/>
    <property type="match status" value="1"/>
</dbReference>